<protein>
    <submittedName>
        <fullName evidence="2">Uncharacterized protein</fullName>
    </submittedName>
</protein>
<dbReference type="EMBL" id="JAWJWF010000001">
    <property type="protein sequence ID" value="KAK6640522.1"/>
    <property type="molecule type" value="Genomic_DNA"/>
</dbReference>
<feature type="region of interest" description="Disordered" evidence="1">
    <location>
        <begin position="33"/>
        <end position="77"/>
    </location>
</feature>
<dbReference type="Proteomes" id="UP001359485">
    <property type="component" value="Unassembled WGS sequence"/>
</dbReference>
<evidence type="ECO:0000313" key="3">
    <source>
        <dbReference type="Proteomes" id="UP001359485"/>
    </source>
</evidence>
<comment type="caution">
    <text evidence="2">The sequence shown here is derived from an EMBL/GenBank/DDBJ whole genome shotgun (WGS) entry which is preliminary data.</text>
</comment>
<name>A0ABR1BB17_POLSC</name>
<organism evidence="2 3">
    <name type="scientific">Polyplax serrata</name>
    <name type="common">Common mouse louse</name>
    <dbReference type="NCBI Taxonomy" id="468196"/>
    <lineage>
        <taxon>Eukaryota</taxon>
        <taxon>Metazoa</taxon>
        <taxon>Ecdysozoa</taxon>
        <taxon>Arthropoda</taxon>
        <taxon>Hexapoda</taxon>
        <taxon>Insecta</taxon>
        <taxon>Pterygota</taxon>
        <taxon>Neoptera</taxon>
        <taxon>Paraneoptera</taxon>
        <taxon>Psocodea</taxon>
        <taxon>Troctomorpha</taxon>
        <taxon>Phthiraptera</taxon>
        <taxon>Anoplura</taxon>
        <taxon>Polyplacidae</taxon>
        <taxon>Polyplax</taxon>
    </lineage>
</organism>
<gene>
    <name evidence="2" type="ORF">RUM44_012217</name>
</gene>
<keyword evidence="3" id="KW-1185">Reference proteome</keyword>
<proteinExistence type="predicted"/>
<evidence type="ECO:0000256" key="1">
    <source>
        <dbReference type="SAM" id="MobiDB-lite"/>
    </source>
</evidence>
<sequence length="77" mass="8441">MSSSSLARMEPLDDVHMNAHECVAPVQVKEIEKPEDGNPSCCSSSCIGRSEKKESGEQVACTWEDDFGPSEAPRRDE</sequence>
<reference evidence="2 3" key="1">
    <citation type="submission" date="2023-09" db="EMBL/GenBank/DDBJ databases">
        <title>Genomes of two closely related lineages of the louse Polyplax serrata with different host specificities.</title>
        <authorList>
            <person name="Martinu J."/>
            <person name="Tarabai H."/>
            <person name="Stefka J."/>
            <person name="Hypsa V."/>
        </authorList>
    </citation>
    <scope>NUCLEOTIDE SEQUENCE [LARGE SCALE GENOMIC DNA]</scope>
    <source>
        <strain evidence="2">98ZLc_SE</strain>
    </source>
</reference>
<evidence type="ECO:0000313" key="2">
    <source>
        <dbReference type="EMBL" id="KAK6640522.1"/>
    </source>
</evidence>
<accession>A0ABR1BB17</accession>